<dbReference type="PANTHER" id="PTHR30023:SF0">
    <property type="entry name" value="PENICILLIN-SENSITIVE CARBOXYPEPTIDASE A"/>
    <property type="match status" value="1"/>
</dbReference>
<reference evidence="3 4" key="1">
    <citation type="submission" date="2014-08" db="EMBL/GenBank/DDBJ databases">
        <title>Complete genome sequence of Corynebacterium sphenisci CECT 5990(T) (=DSM 44792(T)), isolated from healthy wild penguins.</title>
        <authorList>
            <person name="Ruckert C."/>
            <person name="Albersmeier A."/>
            <person name="Winkler A."/>
            <person name="Kalinowski J."/>
        </authorList>
    </citation>
    <scope>NUCLEOTIDE SEQUENCE [LARGE SCALE GENOMIC DNA]</scope>
    <source>
        <strain evidence="3 4">DSM 44792</strain>
    </source>
</reference>
<proteinExistence type="inferred from homology"/>
<sequence length="462" mass="45840">MQVRRTRGWLAALAVFAVVIAVVVAYAVQSASRALHVEPAPAVAAAADPLRPAGAAAGPDAEGAAGYAGRVRRVMDALVASRAMGDTHGIVADAATGRVLWSSGAADRVTPASTMKILTAAAALLELGPEARVTTRVHAGAEPGRVVLVGGGDPTLSAAGEGFYPGAASMAELARRVRAAAGEVDAVVVDQSGNVDAFHPDWDAAGIAEGYIAPVETVEVDAGRGGPEDVTARSATPALYAGRLLAEGLGAGAVRAAAVDPGDLGEVLGEVESAPLAVRLRQMMQHSDNVLAESIAREVARARGERPTFAGSTAAVAAVLAEHGLLDPAELAAEDCSGLSEGNRLAPEAINRVLLAAAGDPGAVDPAAGADPAGIAARLSPLVDALPVAAVSGTLADRYGGAGGAGWVRAKTGTLSRTSALAGVAPAAGGRLLAFTLISNGVEVTAARAAADAGVTRLLEVE</sequence>
<protein>
    <recommendedName>
        <fullName evidence="5">D-alanyl-D-alanine carboxypeptidase</fullName>
    </recommendedName>
</protein>
<dbReference type="SUPFAM" id="SSF56601">
    <property type="entry name" value="beta-lactamase/transpeptidase-like"/>
    <property type="match status" value="1"/>
</dbReference>
<dbReference type="GO" id="GO:0004185">
    <property type="term" value="F:serine-type carboxypeptidase activity"/>
    <property type="evidence" value="ECO:0007669"/>
    <property type="project" value="InterPro"/>
</dbReference>
<evidence type="ECO:0000256" key="2">
    <source>
        <dbReference type="ARBA" id="ARBA00022801"/>
    </source>
</evidence>
<comment type="similarity">
    <text evidence="1">Belongs to the peptidase S13 family.</text>
</comment>
<keyword evidence="2" id="KW-0378">Hydrolase</keyword>
<name>A0A1L7CZT1_9CORY</name>
<dbReference type="AlphaFoldDB" id="A0A1L7CZT1"/>
<dbReference type="PRINTS" id="PR00922">
    <property type="entry name" value="DADACBPTASE3"/>
</dbReference>
<dbReference type="STRING" id="1437874.CSPHI_10800"/>
<keyword evidence="4" id="KW-1185">Reference proteome</keyword>
<dbReference type="Proteomes" id="UP000185469">
    <property type="component" value="Chromosome"/>
</dbReference>
<accession>A0A1L7CZT1</accession>
<evidence type="ECO:0008006" key="5">
    <source>
        <dbReference type="Google" id="ProtNLM"/>
    </source>
</evidence>
<dbReference type="InterPro" id="IPR000667">
    <property type="entry name" value="Peptidase_S13"/>
</dbReference>
<dbReference type="GO" id="GO:0006508">
    <property type="term" value="P:proteolysis"/>
    <property type="evidence" value="ECO:0007669"/>
    <property type="project" value="InterPro"/>
</dbReference>
<dbReference type="NCBIfam" id="TIGR00666">
    <property type="entry name" value="PBP4"/>
    <property type="match status" value="1"/>
</dbReference>
<evidence type="ECO:0000256" key="1">
    <source>
        <dbReference type="ARBA" id="ARBA00006096"/>
    </source>
</evidence>
<dbReference type="PANTHER" id="PTHR30023">
    <property type="entry name" value="D-ALANYL-D-ALANINE CARBOXYPEPTIDASE"/>
    <property type="match status" value="1"/>
</dbReference>
<evidence type="ECO:0000313" key="4">
    <source>
        <dbReference type="Proteomes" id="UP000185469"/>
    </source>
</evidence>
<evidence type="ECO:0000313" key="3">
    <source>
        <dbReference type="EMBL" id="APT91396.1"/>
    </source>
</evidence>
<dbReference type="InterPro" id="IPR012338">
    <property type="entry name" value="Beta-lactam/transpept-like"/>
</dbReference>
<dbReference type="GO" id="GO:0000270">
    <property type="term" value="P:peptidoglycan metabolic process"/>
    <property type="evidence" value="ECO:0007669"/>
    <property type="project" value="TreeGrafter"/>
</dbReference>
<organism evidence="3 4">
    <name type="scientific">Corynebacterium sphenisci DSM 44792</name>
    <dbReference type="NCBI Taxonomy" id="1437874"/>
    <lineage>
        <taxon>Bacteria</taxon>
        <taxon>Bacillati</taxon>
        <taxon>Actinomycetota</taxon>
        <taxon>Actinomycetes</taxon>
        <taxon>Mycobacteriales</taxon>
        <taxon>Corynebacteriaceae</taxon>
        <taxon>Corynebacterium</taxon>
    </lineage>
</organism>
<dbReference type="Pfam" id="PF02113">
    <property type="entry name" value="Peptidase_S13"/>
    <property type="match status" value="2"/>
</dbReference>
<dbReference type="KEGG" id="csph:CSPHI_10800"/>
<dbReference type="EMBL" id="CP009248">
    <property type="protein sequence ID" value="APT91396.1"/>
    <property type="molecule type" value="Genomic_DNA"/>
</dbReference>
<dbReference type="Gene3D" id="3.40.710.10">
    <property type="entry name" value="DD-peptidase/beta-lactamase superfamily"/>
    <property type="match status" value="2"/>
</dbReference>
<gene>
    <name evidence="3" type="ORF">CSPHI_10800</name>
</gene>